<feature type="region of interest" description="Disordered" evidence="1">
    <location>
        <begin position="1"/>
        <end position="127"/>
    </location>
</feature>
<feature type="compositionally biased region" description="Polar residues" evidence="1">
    <location>
        <begin position="778"/>
        <end position="796"/>
    </location>
</feature>
<feature type="compositionally biased region" description="Acidic residues" evidence="1">
    <location>
        <begin position="597"/>
        <end position="606"/>
    </location>
</feature>
<accession>A0A1L0DKL5</accession>
<feature type="compositionally biased region" description="Polar residues" evidence="1">
    <location>
        <begin position="33"/>
        <end position="68"/>
    </location>
</feature>
<feature type="region of interest" description="Disordered" evidence="1">
    <location>
        <begin position="768"/>
        <end position="889"/>
    </location>
</feature>
<feature type="compositionally biased region" description="Polar residues" evidence="1">
    <location>
        <begin position="525"/>
        <end position="535"/>
    </location>
</feature>
<dbReference type="EMBL" id="LT635768">
    <property type="protein sequence ID" value="SGZ57100.1"/>
    <property type="molecule type" value="Genomic_DNA"/>
</dbReference>
<evidence type="ECO:0000313" key="3">
    <source>
        <dbReference type="Proteomes" id="UP000182259"/>
    </source>
</evidence>
<feature type="compositionally biased region" description="Polar residues" evidence="1">
    <location>
        <begin position="611"/>
        <end position="622"/>
    </location>
</feature>
<feature type="compositionally biased region" description="Basic and acidic residues" evidence="1">
    <location>
        <begin position="987"/>
        <end position="999"/>
    </location>
</feature>
<feature type="region of interest" description="Disordered" evidence="1">
    <location>
        <begin position="249"/>
        <end position="270"/>
    </location>
</feature>
<gene>
    <name evidence="2" type="ORF">SAMEA4029009_CIC11G00000000750</name>
</gene>
<sequence>MNSASQAALAALQMHSKPTSPAPAPLASAHRSNSLSNYGRSNSMRTYTYTPKPSYQTGPTYNTASPSLPRQPHHPGPTYQQVPSLRSNSLRSNSLRSGSLRNAPLQRPQSYHHRQNSADRSLVEEDDDADSIVITTKTTKVVDSMGRTKSITTETIKTMPDGSNIIETKTTNISRPTSRSNSLRNNSLSHGINNNYNLDKIEEDLQDFDYTYLDHEDRNPPPRLNDGNINQSPRTQKYIQEQRKAIAPVLHSPGKPEERAGSLSSNQSPKRLKSILKNSSSISYQSSPVHDSHEEASIQDVISQNEHTYSPHKKDPAALGHDFPQQTSVASGASIKFRETVETISYPAESHNLAELLREEALKKDLEKKKNVDMYSQAMKVAMERVYGRNSEDNAGFHTPPQSPVVQEPGQDLDALAEKKLKKDHKRDKVESAGISKNYIYENHHRDFSVRSLRGGPHGEESHGSTRKERAKEEKRLLKEEEKRNAELLKAAEKERIKEEKLRKKKDKKPFSLFGKKKRKEVTVYDSTMYEQTPDSLAVIEESAVENSYPEQSPKSSQPSNYSTPPQEAIHENHEDTVIPDVSSAADSSSNFVDVPDIVDDYEEEGHAEQPSIQPAPVSSHTDVIEDPNVPARGDIAELHQNNSDVPPRGDLQLLNSEDVQVQPIPEEKLPTLISGDSSRPQVILDEAINDPGSLTGVKSQAGSLEYPVPNVDGTVPNEPVVPQSQNTANGPKIYVGSDSSEVLRAPNRITKPELQVLDENFTQPIDQSEVKHAFQPDLSSVSNLDHLTNEPSELSKQPGIHSHSEVHENNVVSGSAASEESERTLQSSGDHEPVKATLDLSTPVHISNGERFKEVPAIGHQEQTPASVPSTSDQLNPTTSGKENLESDTGKVQVQEVSGPVATVAPGLGVILGSPIQLNLSYKQQQQELAASEQKFASEEKISIPRIAISEQKDVVPEEKIATPEHNILTPDQNTANHEKHGKHGKLADAKETKESKKSPKKRTQRFKKIIDKYFINNYSR</sequence>
<reference evidence="3" key="1">
    <citation type="submission" date="2016-10" db="EMBL/GenBank/DDBJ databases">
        <authorList>
            <person name="Geijer C."/>
            <person name="Jareborg N."/>
            <person name="Dainat J."/>
        </authorList>
    </citation>
    <scope>NUCLEOTIDE SEQUENCE [LARGE SCALE GENOMIC DNA]</scope>
    <source>
        <strain evidence="3">PYCC 4715</strain>
    </source>
</reference>
<feature type="region of interest" description="Disordered" evidence="1">
    <location>
        <begin position="956"/>
        <end position="1005"/>
    </location>
</feature>
<feature type="region of interest" description="Disordered" evidence="1">
    <location>
        <begin position="704"/>
        <end position="740"/>
    </location>
</feature>
<evidence type="ECO:0000313" key="2">
    <source>
        <dbReference type="EMBL" id="SGZ57100.1"/>
    </source>
</evidence>
<protein>
    <submittedName>
        <fullName evidence="2">CIC11C00000000750</fullName>
    </submittedName>
</protein>
<dbReference type="Proteomes" id="UP000182259">
    <property type="component" value="Chromosome V"/>
</dbReference>
<feature type="region of interest" description="Disordered" evidence="1">
    <location>
        <begin position="173"/>
        <end position="193"/>
    </location>
</feature>
<feature type="compositionally biased region" description="Low complexity" evidence="1">
    <location>
        <begin position="84"/>
        <end position="102"/>
    </location>
</feature>
<feature type="compositionally biased region" description="Basic and acidic residues" evidence="1">
    <location>
        <begin position="457"/>
        <end position="502"/>
    </location>
</feature>
<name>A0A1L0DKL5_9ASCO</name>
<proteinExistence type="predicted"/>
<evidence type="ECO:0000256" key="1">
    <source>
        <dbReference type="SAM" id="MobiDB-lite"/>
    </source>
</evidence>
<feature type="compositionally biased region" description="Polar residues" evidence="1">
    <location>
        <begin position="545"/>
        <end position="566"/>
    </location>
</feature>
<feature type="compositionally biased region" description="Low complexity" evidence="1">
    <location>
        <begin position="178"/>
        <end position="189"/>
    </location>
</feature>
<feature type="region of interest" description="Disordered" evidence="1">
    <location>
        <begin position="450"/>
        <end position="510"/>
    </location>
</feature>
<feature type="compositionally biased region" description="Low complexity" evidence="1">
    <location>
        <begin position="1"/>
        <end position="32"/>
    </location>
</feature>
<feature type="region of interest" description="Disordered" evidence="1">
    <location>
        <begin position="524"/>
        <end position="629"/>
    </location>
</feature>
<feature type="compositionally biased region" description="Polar residues" evidence="1">
    <location>
        <begin position="862"/>
        <end position="883"/>
    </location>
</feature>
<organism evidence="2 3">
    <name type="scientific">Sungouiella intermedia</name>
    <dbReference type="NCBI Taxonomy" id="45354"/>
    <lineage>
        <taxon>Eukaryota</taxon>
        <taxon>Fungi</taxon>
        <taxon>Dikarya</taxon>
        <taxon>Ascomycota</taxon>
        <taxon>Saccharomycotina</taxon>
        <taxon>Pichiomycetes</taxon>
        <taxon>Metschnikowiaceae</taxon>
        <taxon>Sungouiella</taxon>
    </lineage>
</organism>
<dbReference type="AlphaFoldDB" id="A0A1L0DKL5"/>
<feature type="region of interest" description="Disordered" evidence="1">
    <location>
        <begin position="212"/>
        <end position="231"/>
    </location>
</feature>